<proteinExistence type="inferred from homology"/>
<feature type="domain" description="SsuA/THI5-like" evidence="4">
    <location>
        <begin position="211"/>
        <end position="420"/>
    </location>
</feature>
<evidence type="ECO:0000256" key="3">
    <source>
        <dbReference type="ARBA" id="ARBA00022729"/>
    </source>
</evidence>
<accession>A0A7S4V486</accession>
<dbReference type="AlphaFoldDB" id="A0A7S4V486"/>
<evidence type="ECO:0000256" key="2">
    <source>
        <dbReference type="ARBA" id="ARBA00010742"/>
    </source>
</evidence>
<reference evidence="5" key="1">
    <citation type="submission" date="2021-01" db="EMBL/GenBank/DDBJ databases">
        <authorList>
            <person name="Corre E."/>
            <person name="Pelletier E."/>
            <person name="Niang G."/>
            <person name="Scheremetjew M."/>
            <person name="Finn R."/>
            <person name="Kale V."/>
            <person name="Holt S."/>
            <person name="Cochrane G."/>
            <person name="Meng A."/>
            <person name="Brown T."/>
            <person name="Cohen L."/>
        </authorList>
    </citation>
    <scope>NUCLEOTIDE SEQUENCE</scope>
    <source>
        <strain evidence="5">CCMP3105</strain>
    </source>
</reference>
<dbReference type="PANTHER" id="PTHR30024">
    <property type="entry name" value="ALIPHATIC SULFONATES-BINDING PROTEIN-RELATED"/>
    <property type="match status" value="1"/>
</dbReference>
<gene>
    <name evidence="5" type="ORF">AMON00008_LOCUS23092</name>
</gene>
<dbReference type="Pfam" id="PF09084">
    <property type="entry name" value="NMT1"/>
    <property type="match status" value="1"/>
</dbReference>
<organism evidence="5">
    <name type="scientific">Alexandrium monilatum</name>
    <dbReference type="NCBI Taxonomy" id="311494"/>
    <lineage>
        <taxon>Eukaryota</taxon>
        <taxon>Sar</taxon>
        <taxon>Alveolata</taxon>
        <taxon>Dinophyceae</taxon>
        <taxon>Gonyaulacales</taxon>
        <taxon>Pyrocystaceae</taxon>
        <taxon>Alexandrium</taxon>
    </lineage>
</organism>
<comment type="similarity">
    <text evidence="2">Belongs to the bacterial solute-binding protein SsuA/TauA family.</text>
</comment>
<evidence type="ECO:0000259" key="4">
    <source>
        <dbReference type="Pfam" id="PF09084"/>
    </source>
</evidence>
<protein>
    <recommendedName>
        <fullName evidence="4">SsuA/THI5-like domain-containing protein</fullName>
    </recommendedName>
</protein>
<dbReference type="Gene3D" id="3.40.190.10">
    <property type="entry name" value="Periplasmic binding protein-like II"/>
    <property type="match status" value="2"/>
</dbReference>
<evidence type="ECO:0000313" key="5">
    <source>
        <dbReference type="EMBL" id="CAE4588729.1"/>
    </source>
</evidence>
<evidence type="ECO:0000256" key="1">
    <source>
        <dbReference type="ARBA" id="ARBA00004418"/>
    </source>
</evidence>
<name>A0A7S4V486_9DINO</name>
<sequence length="511" mass="56597">MLSHLLRRVCHAPAPALILHGRRGITSCREQVPVVVPPELLSGFRRAEGIVAPFGDGISIADHCLQMATDLHNADWVPNMYRRDMVVMALFHDIYFTDSLRDHGHLVAEHLEGRIHPHVVAMLRNHTDIAVQTEEPDGKFALSTRKMLNPFMEFDTHTIHGKRDWLPFEYFQRDGYIRLDAESRHSQSPAGGSWLSPNGTLVWAAPSIWIERTPLLLANKLGLFEAAGLPPVELSITDGGPELIKQLHEGRVHVAEIGMFPFLRAMDEAIPPPARLIGSTFIQQLDHYLAAGDASITTVKHLVGRRVGVLSRGSCDSYLLRAMLAHEGANPSLVEEVPLGALYGNSDVLLDGTVDAAFLVEPTLSNAEDKGVAHVLQKASCIYPRFQWGGLVASNYFRHAAPDVLLRVMEVYKDACRLMHKAVSTGQPSELLTTLGELGPFWFGVSSSTFLRALQRDATSWQLDWESVDFEGTQVCLDIQRNMGVFRGKGPSFKDIFALDVRTLAESKGAR</sequence>
<dbReference type="PANTHER" id="PTHR30024:SF47">
    <property type="entry name" value="TAURINE-BINDING PERIPLASMIC PROTEIN"/>
    <property type="match status" value="1"/>
</dbReference>
<dbReference type="InterPro" id="IPR015168">
    <property type="entry name" value="SsuA/THI5"/>
</dbReference>
<comment type="subcellular location">
    <subcellularLocation>
        <location evidence="1">Periplasm</location>
    </subcellularLocation>
</comment>
<keyword evidence="3" id="KW-0732">Signal</keyword>
<dbReference type="SUPFAM" id="SSF53850">
    <property type="entry name" value="Periplasmic binding protein-like II"/>
    <property type="match status" value="1"/>
</dbReference>
<dbReference type="EMBL" id="HBNR01033660">
    <property type="protein sequence ID" value="CAE4588729.1"/>
    <property type="molecule type" value="Transcribed_RNA"/>
</dbReference>